<comment type="similarity">
    <text evidence="1">Belongs to the SUI1 family.</text>
</comment>
<feature type="compositionally biased region" description="Basic and acidic residues" evidence="3">
    <location>
        <begin position="189"/>
        <end position="208"/>
    </location>
</feature>
<dbReference type="PROSITE" id="PS50296">
    <property type="entry name" value="SUI1"/>
    <property type="match status" value="1"/>
</dbReference>
<dbReference type="Gene3D" id="3.30.780.10">
    <property type="entry name" value="SUI1-like domain"/>
    <property type="match status" value="1"/>
</dbReference>
<dbReference type="Proteomes" id="UP001642484">
    <property type="component" value="Unassembled WGS sequence"/>
</dbReference>
<feature type="compositionally biased region" description="Basic and acidic residues" evidence="3">
    <location>
        <begin position="118"/>
        <end position="128"/>
    </location>
</feature>
<feature type="compositionally biased region" description="Polar residues" evidence="3">
    <location>
        <begin position="220"/>
        <end position="241"/>
    </location>
</feature>
<dbReference type="Pfam" id="PF01253">
    <property type="entry name" value="SUI1"/>
    <property type="match status" value="1"/>
</dbReference>
<reference evidence="5 6" key="1">
    <citation type="submission" date="2024-02" db="EMBL/GenBank/DDBJ databases">
        <authorList>
            <person name="Chen Y."/>
            <person name="Shah S."/>
            <person name="Dougan E. K."/>
            <person name="Thang M."/>
            <person name="Chan C."/>
        </authorList>
    </citation>
    <scope>NUCLEOTIDE SEQUENCE [LARGE SCALE GENOMIC DNA]</scope>
</reference>
<keyword evidence="6" id="KW-1185">Reference proteome</keyword>
<dbReference type="InterPro" id="IPR036877">
    <property type="entry name" value="SUI1_dom_sf"/>
</dbReference>
<sequence>MDGLILEGKDDGKSNKVHIRMQQRNGRKSWTTVAGFPESVRLPKSGKVLQVDFEKILRALKKTFKTNGVHHRDPDHGSVLQLQGDIRKDVADWLVEACAFGSSAERGLASLTLLTRPRSGEEVKPAQEHRRRSSSSSGDGRQCVTPMAAEHSEASEKIKARIQCCLQSRAGNGRSKQWKGEAVVQSTEKVPEPVPEKPRGRKSLRGDSRSPNVGAKEGLVTSSRSTSAGVSPQRDQSNRSTGPPAAFAPPVTRAQRVLGRTPSPPREKTPEPQGNNLLDVYRSIFEEIIQLDHQYGATLRKVKSIYDSHLDGITELRRENDRLRAALAPGAWSQLRPSPSVAGPLAVPVGAPLGVAQQFPLNGAGRPQAVPRLNLQGLYPAN</sequence>
<feature type="domain" description="SUI1" evidence="4">
    <location>
        <begin position="17"/>
        <end position="98"/>
    </location>
</feature>
<dbReference type="PANTHER" id="PTHR10388">
    <property type="entry name" value="EUKARYOTIC TRANSLATION INITIATION FACTOR SUI1"/>
    <property type="match status" value="1"/>
</dbReference>
<proteinExistence type="inferred from homology"/>
<accession>A0ABP0HE41</accession>
<dbReference type="SUPFAM" id="SSF55159">
    <property type="entry name" value="eIF1-like"/>
    <property type="match status" value="1"/>
</dbReference>
<dbReference type="EMBL" id="CAXAMN010000303">
    <property type="protein sequence ID" value="CAK8987609.1"/>
    <property type="molecule type" value="Genomic_DNA"/>
</dbReference>
<feature type="region of interest" description="Disordered" evidence="3">
    <location>
        <begin position="171"/>
        <end position="275"/>
    </location>
</feature>
<evidence type="ECO:0000256" key="3">
    <source>
        <dbReference type="SAM" id="MobiDB-lite"/>
    </source>
</evidence>
<gene>
    <name evidence="5" type="ORF">CCMP2556_LOCUS940</name>
</gene>
<evidence type="ECO:0000259" key="4">
    <source>
        <dbReference type="PROSITE" id="PS50296"/>
    </source>
</evidence>
<organism evidence="5 6">
    <name type="scientific">Durusdinium trenchii</name>
    <dbReference type="NCBI Taxonomy" id="1381693"/>
    <lineage>
        <taxon>Eukaryota</taxon>
        <taxon>Sar</taxon>
        <taxon>Alveolata</taxon>
        <taxon>Dinophyceae</taxon>
        <taxon>Suessiales</taxon>
        <taxon>Symbiodiniaceae</taxon>
        <taxon>Durusdinium</taxon>
    </lineage>
</organism>
<feature type="region of interest" description="Disordered" evidence="3">
    <location>
        <begin position="118"/>
        <end position="154"/>
    </location>
</feature>
<evidence type="ECO:0000256" key="1">
    <source>
        <dbReference type="ARBA" id="ARBA00005422"/>
    </source>
</evidence>
<keyword evidence="2" id="KW-0648">Protein biosynthesis</keyword>
<dbReference type="CDD" id="cd11566">
    <property type="entry name" value="eIF1_SUI1"/>
    <property type="match status" value="1"/>
</dbReference>
<name>A0ABP0HE41_9DINO</name>
<comment type="caution">
    <text evidence="5">The sequence shown here is derived from an EMBL/GenBank/DDBJ whole genome shotgun (WGS) entry which is preliminary data.</text>
</comment>
<evidence type="ECO:0000256" key="2">
    <source>
        <dbReference type="ARBA" id="ARBA00022917"/>
    </source>
</evidence>
<protein>
    <recommendedName>
        <fullName evidence="4">SUI1 domain-containing protein</fullName>
    </recommendedName>
</protein>
<evidence type="ECO:0000313" key="5">
    <source>
        <dbReference type="EMBL" id="CAK8987609.1"/>
    </source>
</evidence>
<evidence type="ECO:0000313" key="6">
    <source>
        <dbReference type="Proteomes" id="UP001642484"/>
    </source>
</evidence>
<dbReference type="InterPro" id="IPR005874">
    <property type="entry name" value="SUI1_euk"/>
</dbReference>
<dbReference type="InterPro" id="IPR001950">
    <property type="entry name" value="SUI1"/>
</dbReference>